<comment type="caution">
    <text evidence="7">The sequence shown here is derived from an EMBL/GenBank/DDBJ whole genome shotgun (WGS) entry which is preliminary data.</text>
</comment>
<feature type="coiled-coil region" evidence="4">
    <location>
        <begin position="154"/>
        <end position="244"/>
    </location>
</feature>
<accession>A0ABT8TF56</accession>
<dbReference type="PANTHER" id="PTHR32347">
    <property type="entry name" value="EFFLUX SYSTEM COMPONENT YKNX-RELATED"/>
    <property type="match status" value="1"/>
</dbReference>
<keyword evidence="5" id="KW-0472">Membrane</keyword>
<evidence type="ECO:0000259" key="6">
    <source>
        <dbReference type="Pfam" id="PF25917"/>
    </source>
</evidence>
<dbReference type="Pfam" id="PF25917">
    <property type="entry name" value="BSH_RND"/>
    <property type="match status" value="1"/>
</dbReference>
<evidence type="ECO:0000256" key="5">
    <source>
        <dbReference type="SAM" id="Phobius"/>
    </source>
</evidence>
<keyword evidence="3 4" id="KW-0175">Coiled coil</keyword>
<evidence type="ECO:0000256" key="4">
    <source>
        <dbReference type="SAM" id="Coils"/>
    </source>
</evidence>
<dbReference type="InterPro" id="IPR058625">
    <property type="entry name" value="MdtA-like_BSH"/>
</dbReference>
<organism evidence="7 8">
    <name type="scientific">Gilvimarinus algae</name>
    <dbReference type="NCBI Taxonomy" id="3058037"/>
    <lineage>
        <taxon>Bacteria</taxon>
        <taxon>Pseudomonadati</taxon>
        <taxon>Pseudomonadota</taxon>
        <taxon>Gammaproteobacteria</taxon>
        <taxon>Cellvibrionales</taxon>
        <taxon>Cellvibrionaceae</taxon>
        <taxon>Gilvimarinus</taxon>
    </lineage>
</organism>
<gene>
    <name evidence="7" type="ORF">QWI16_08170</name>
</gene>
<protein>
    <submittedName>
        <fullName evidence="7">HlyD family efflux transporter periplasmic adaptor subunit</fullName>
    </submittedName>
</protein>
<dbReference type="Gene3D" id="2.40.50.100">
    <property type="match status" value="1"/>
</dbReference>
<feature type="domain" description="Multidrug resistance protein MdtA-like barrel-sandwich hybrid" evidence="6">
    <location>
        <begin position="94"/>
        <end position="273"/>
    </location>
</feature>
<evidence type="ECO:0000256" key="3">
    <source>
        <dbReference type="ARBA" id="ARBA00023054"/>
    </source>
</evidence>
<evidence type="ECO:0000256" key="2">
    <source>
        <dbReference type="ARBA" id="ARBA00009477"/>
    </source>
</evidence>
<keyword evidence="5" id="KW-0812">Transmembrane</keyword>
<comment type="similarity">
    <text evidence="2">Belongs to the membrane fusion protein (MFP) (TC 8.A.1) family.</text>
</comment>
<dbReference type="InterPro" id="IPR050465">
    <property type="entry name" value="UPF0194_transport"/>
</dbReference>
<dbReference type="Gene3D" id="2.40.420.20">
    <property type="match status" value="1"/>
</dbReference>
<sequence>MNAFITDTSAQDVHRPARKARKRLQIAGVGVGVMVAIYALVSFTAALSADRFIPREELRFAPVERGELTREVAAQGRVVVANSPTLFSPEQGYVNLQVKAGDVVQKGQLLAKVKSPELGELLAREQSELTRMQVALAQQAVEARQQQTQREQAVALAKVELQASEREKRRAERSRSLHLISEFDYEEVVDNLERARLEHQQALQNLTLSEDSQTFYRQSLALQVESQQLVIKALERRVEALTISSPVDGMVGNVEVNESQAVAANQALISVVDLTAFEIEASVAEGLAGDIAPGMDAEVALTGQAYPGVVKAVSPEVVRGEVVVRIGFVGQRPESLRQNQRLSARILLEQIPDTLMVQRGPFFDGFQGYVFKVVDERAVRVAAATGARSLRSIEITDGLAVGDTIIVSEIPVDGEVQQIRLTH</sequence>
<dbReference type="Proteomes" id="UP001168380">
    <property type="component" value="Unassembled WGS sequence"/>
</dbReference>
<proteinExistence type="inferred from homology"/>
<reference evidence="7" key="1">
    <citation type="submission" date="2023-07" db="EMBL/GenBank/DDBJ databases">
        <title>Gilvimarinus algae sp. nov., isolated from the surface of Kelp.</title>
        <authorList>
            <person name="Sun Y.Y."/>
            <person name="Gong Y."/>
            <person name="Du Z.J."/>
        </authorList>
    </citation>
    <scope>NUCLEOTIDE SEQUENCE</scope>
    <source>
        <strain evidence="7">SDUM040014</strain>
    </source>
</reference>
<name>A0ABT8TF56_9GAMM</name>
<dbReference type="PANTHER" id="PTHR32347:SF14">
    <property type="entry name" value="EFFLUX SYSTEM COMPONENT YKNX-RELATED"/>
    <property type="match status" value="1"/>
</dbReference>
<comment type="subcellular location">
    <subcellularLocation>
        <location evidence="1">Cell envelope</location>
    </subcellularLocation>
</comment>
<dbReference type="EMBL" id="JAULRT010000052">
    <property type="protein sequence ID" value="MDO3382149.1"/>
    <property type="molecule type" value="Genomic_DNA"/>
</dbReference>
<keyword evidence="8" id="KW-1185">Reference proteome</keyword>
<dbReference type="RefSeq" id="WP_302712309.1">
    <property type="nucleotide sequence ID" value="NZ_JAULRT010000052.1"/>
</dbReference>
<evidence type="ECO:0000313" key="7">
    <source>
        <dbReference type="EMBL" id="MDO3382149.1"/>
    </source>
</evidence>
<feature type="transmembrane region" description="Helical" evidence="5">
    <location>
        <begin position="24"/>
        <end position="47"/>
    </location>
</feature>
<evidence type="ECO:0000256" key="1">
    <source>
        <dbReference type="ARBA" id="ARBA00004196"/>
    </source>
</evidence>
<keyword evidence="5" id="KW-1133">Transmembrane helix</keyword>
<evidence type="ECO:0000313" key="8">
    <source>
        <dbReference type="Proteomes" id="UP001168380"/>
    </source>
</evidence>